<evidence type="ECO:0000256" key="3">
    <source>
        <dbReference type="ARBA" id="ARBA00022786"/>
    </source>
</evidence>
<keyword evidence="3" id="KW-0833">Ubl conjugation pathway</keyword>
<evidence type="ECO:0000313" key="6">
    <source>
        <dbReference type="EMBL" id="WVZ61215.1"/>
    </source>
</evidence>
<dbReference type="EMBL" id="CP144746">
    <property type="protein sequence ID" value="WVZ61215.1"/>
    <property type="molecule type" value="Genomic_DNA"/>
</dbReference>
<comment type="function">
    <text evidence="1">May act as a substrate-specific adapter of an E3 ubiquitin-protein ligase complex (CUL3-RBX1-BTB) which mediates the ubiquitination and subsequent proteasomal degradation of target proteins.</text>
</comment>
<evidence type="ECO:0000256" key="2">
    <source>
        <dbReference type="ARBA" id="ARBA00004906"/>
    </source>
</evidence>
<dbReference type="InterPro" id="IPR038920">
    <property type="entry name" value="At3g05675-like"/>
</dbReference>
<reference evidence="6 7" key="1">
    <citation type="submission" date="2024-02" db="EMBL/GenBank/DDBJ databases">
        <title>High-quality chromosome-scale genome assembly of Pensacola bahiagrass (Paspalum notatum Flugge var. saurae).</title>
        <authorList>
            <person name="Vega J.M."/>
            <person name="Podio M."/>
            <person name="Orjuela J."/>
            <person name="Siena L.A."/>
            <person name="Pessino S.C."/>
            <person name="Combes M.C."/>
            <person name="Mariac C."/>
            <person name="Albertini E."/>
            <person name="Pupilli F."/>
            <person name="Ortiz J.P.A."/>
            <person name="Leblanc O."/>
        </authorList>
    </citation>
    <scope>NUCLEOTIDE SEQUENCE [LARGE SCALE GENOMIC DNA]</scope>
    <source>
        <strain evidence="6">R1</strain>
        <tissue evidence="6">Leaf</tissue>
    </source>
</reference>
<sequence length="534" mass="58719">MADSTPHAIRRAAARPRGWCCSFAGVPESPDRRALPAPSPSPASASVGAQKPPPPKSPLAPASHSHSSPSSRLAGLISPRRILSPGRVSPIDSEGSPAAAGTPAPAAEDDVEEGQQAAPFVAVREDAEEEEEGGGGLDLRLCLRGRDGRRVLMDLDSAVLRGSSAFFAGMVPPPGSGAGGNRVEVDGVDNLDAFKEAVELMFEADALRWLARAGVARAIAVLEVSSSIMFDRGIESCLKYIEAVPWNENEEEKLKHVFARCTFDESVSKDVLARLQQQCRSSSKDLTVQLVESITSGTNNGARKEMQSLVTGLLSKSSVYDKDLSGLNKGSLYQICRSCLSSLVDLFVEDLESVEDAGQGQAKTVSERKPMIERVSKQTENLNWLFDILVNIDMAEQFVELWAKQDELIRMHEQASPMFRYELSRISASVFIALGRGLIQCPSDTRSMLFNGWFRPMLMDFGWLQRCPKGLDVRILEENLGQALLTLPLQQQQSLFEEWFRCFASRGTECPNLSRAFQVWWRRSFVRSSLEVRR</sequence>
<comment type="pathway">
    <text evidence="2">Protein modification; protein ubiquitination.</text>
</comment>
<feature type="domain" description="At3g05675-like ankyrin-like" evidence="5">
    <location>
        <begin position="280"/>
        <end position="527"/>
    </location>
</feature>
<evidence type="ECO:0000259" key="5">
    <source>
        <dbReference type="Pfam" id="PF25553"/>
    </source>
</evidence>
<evidence type="ECO:0000256" key="4">
    <source>
        <dbReference type="SAM" id="MobiDB-lite"/>
    </source>
</evidence>
<accession>A0AAQ3SUS3</accession>
<gene>
    <name evidence="6" type="ORF">U9M48_011126</name>
</gene>
<dbReference type="InterPro" id="IPR058039">
    <property type="entry name" value="At3g05675-like_ankyrin"/>
</dbReference>
<organism evidence="6 7">
    <name type="scientific">Paspalum notatum var. saurae</name>
    <dbReference type="NCBI Taxonomy" id="547442"/>
    <lineage>
        <taxon>Eukaryota</taxon>
        <taxon>Viridiplantae</taxon>
        <taxon>Streptophyta</taxon>
        <taxon>Embryophyta</taxon>
        <taxon>Tracheophyta</taxon>
        <taxon>Spermatophyta</taxon>
        <taxon>Magnoliopsida</taxon>
        <taxon>Liliopsida</taxon>
        <taxon>Poales</taxon>
        <taxon>Poaceae</taxon>
        <taxon>PACMAD clade</taxon>
        <taxon>Panicoideae</taxon>
        <taxon>Andropogonodae</taxon>
        <taxon>Paspaleae</taxon>
        <taxon>Paspalinae</taxon>
        <taxon>Paspalum</taxon>
    </lineage>
</organism>
<dbReference type="Proteomes" id="UP001341281">
    <property type="component" value="Chromosome 02"/>
</dbReference>
<dbReference type="PANTHER" id="PTHR31060">
    <property type="entry name" value="OSJNBA0011J08.25 PROTEIN-RELATED"/>
    <property type="match status" value="1"/>
</dbReference>
<proteinExistence type="predicted"/>
<dbReference type="PANTHER" id="PTHR31060:SF33">
    <property type="entry name" value="OS04G0278000 PROTEIN"/>
    <property type="match status" value="1"/>
</dbReference>
<protein>
    <recommendedName>
        <fullName evidence="5">At3g05675-like ankyrin-like domain-containing protein</fullName>
    </recommendedName>
</protein>
<dbReference type="AlphaFoldDB" id="A0AAQ3SUS3"/>
<feature type="region of interest" description="Disordered" evidence="4">
    <location>
        <begin position="19"/>
        <end position="115"/>
    </location>
</feature>
<evidence type="ECO:0000313" key="7">
    <source>
        <dbReference type="Proteomes" id="UP001341281"/>
    </source>
</evidence>
<keyword evidence="7" id="KW-1185">Reference proteome</keyword>
<dbReference type="Pfam" id="PF25553">
    <property type="entry name" value="BTB-POZ_ANK-like"/>
    <property type="match status" value="1"/>
</dbReference>
<feature type="compositionally biased region" description="Low complexity" evidence="4">
    <location>
        <begin position="59"/>
        <end position="71"/>
    </location>
</feature>
<feature type="compositionally biased region" description="Low complexity" evidence="4">
    <location>
        <begin position="97"/>
        <end position="106"/>
    </location>
</feature>
<evidence type="ECO:0000256" key="1">
    <source>
        <dbReference type="ARBA" id="ARBA00002668"/>
    </source>
</evidence>
<name>A0AAQ3SUS3_PASNO</name>